<comment type="caution">
    <text evidence="8">Lacks conserved residue(s) required for the propagation of feature annotation.</text>
</comment>
<comment type="subunit">
    <text evidence="8">Homodimer.</text>
</comment>
<feature type="binding site" evidence="8">
    <location>
        <position position="190"/>
    </location>
    <ligand>
        <name>Zn(2+)</name>
        <dbReference type="ChEBI" id="CHEBI:29105"/>
        <label>2</label>
    </ligand>
</feature>
<feature type="binding site" evidence="8">
    <location>
        <position position="187"/>
    </location>
    <ligand>
        <name>Zn(2+)</name>
        <dbReference type="ChEBI" id="CHEBI:29105"/>
        <label>2</label>
    </ligand>
</feature>
<dbReference type="SUPFAM" id="SSF57938">
    <property type="entry name" value="DnaJ/Hsp40 cysteine-rich domain"/>
    <property type="match status" value="1"/>
</dbReference>
<keyword evidence="8" id="KW-0963">Cytoplasm</keyword>
<feature type="domain" description="CR-type" evidence="11">
    <location>
        <begin position="131"/>
        <end position="213"/>
    </location>
</feature>
<dbReference type="PANTHER" id="PTHR43096:SF10">
    <property type="entry name" value="CHAPERONE PROTEIN DNAJ A6, CHLOROPLASTIC"/>
    <property type="match status" value="1"/>
</dbReference>
<proteinExistence type="inferred from homology"/>
<evidence type="ECO:0000259" key="10">
    <source>
        <dbReference type="PROSITE" id="PS50076"/>
    </source>
</evidence>
<dbReference type="InterPro" id="IPR008971">
    <property type="entry name" value="HSP40/DnaJ_pept-bd"/>
</dbReference>
<dbReference type="Proteomes" id="UP000320801">
    <property type="component" value="Unassembled WGS sequence"/>
</dbReference>
<feature type="binding site" evidence="8">
    <location>
        <position position="144"/>
    </location>
    <ligand>
        <name>Zn(2+)</name>
        <dbReference type="ChEBI" id="CHEBI:29105"/>
        <label>1</label>
    </ligand>
</feature>
<evidence type="ECO:0000313" key="12">
    <source>
        <dbReference type="EMBL" id="TQC54049.1"/>
    </source>
</evidence>
<dbReference type="SUPFAM" id="SSF46565">
    <property type="entry name" value="Chaperone J-domain"/>
    <property type="match status" value="1"/>
</dbReference>
<dbReference type="NCBIfam" id="TIGR02349">
    <property type="entry name" value="DnaJ_bact"/>
    <property type="match status" value="1"/>
</dbReference>
<gene>
    <name evidence="8 12" type="primary">dnaJ</name>
    <name evidence="12" type="ORF">E1I18_01150</name>
</gene>
<dbReference type="EMBL" id="SMDN01000003">
    <property type="protein sequence ID" value="TQC54049.1"/>
    <property type="molecule type" value="Genomic_DNA"/>
</dbReference>
<comment type="subcellular location">
    <subcellularLocation>
        <location evidence="8">Cytoplasm</location>
    </subcellularLocation>
</comment>
<dbReference type="OrthoDB" id="9779889at2"/>
<dbReference type="FunFam" id="2.10.230.10:FF:000002">
    <property type="entry name" value="Molecular chaperone DnaJ"/>
    <property type="match status" value="1"/>
</dbReference>
<dbReference type="InterPro" id="IPR036410">
    <property type="entry name" value="HSP_DnaJ_Cys-rich_dom_sf"/>
</dbReference>
<dbReference type="Gene3D" id="2.60.260.20">
    <property type="entry name" value="Urease metallochaperone UreE, N-terminal domain"/>
    <property type="match status" value="2"/>
</dbReference>
<evidence type="ECO:0000256" key="2">
    <source>
        <dbReference type="ARBA" id="ARBA00022737"/>
    </source>
</evidence>
<evidence type="ECO:0000256" key="9">
    <source>
        <dbReference type="PROSITE-ProRule" id="PRU00546"/>
    </source>
</evidence>
<evidence type="ECO:0000256" key="3">
    <source>
        <dbReference type="ARBA" id="ARBA00022771"/>
    </source>
</evidence>
<evidence type="ECO:0000256" key="8">
    <source>
        <dbReference type="HAMAP-Rule" id="MF_01152"/>
    </source>
</evidence>
<keyword evidence="8" id="KW-0346">Stress response</keyword>
<dbReference type="InterPro" id="IPR002939">
    <property type="entry name" value="DnaJ_C"/>
</dbReference>
<comment type="domain">
    <text evidence="8">The J domain is necessary and sufficient to stimulate DnaK ATPase activity. Zinc center 1 plays an important role in the autonomous, DnaK-independent chaperone activity of DnaJ. Zinc center 2 is essential for interaction with DnaK and for DnaJ activity.</text>
</comment>
<dbReference type="GO" id="GO:0031072">
    <property type="term" value="F:heat shock protein binding"/>
    <property type="evidence" value="ECO:0007669"/>
    <property type="project" value="InterPro"/>
</dbReference>
<evidence type="ECO:0000256" key="4">
    <source>
        <dbReference type="ARBA" id="ARBA00022833"/>
    </source>
</evidence>
<keyword evidence="5 8" id="KW-0143">Chaperone</keyword>
<sequence length="362" mass="40329">MSKKDYYEILGVSRDATDKEIKAAYRKLAMKYHPDKLKDGTSDQKMQELNQAYDVLSDKQKRANYDQFGSEEGSQGFNFGDFEGGFGGFGDIFSNIFSGFGGFSSSRSTKPRRGDDLLYKINITFEQAIKGDEIKQNLEKWEACSDCEGTGAASESDIITCNQCRGSGQTNVQQRTPFGVINTATTCNNCQGKGQVIKNKCKTCKGQIYVKKQKVITFNVQPGSETGDRIKITGYGAKGTNGGASGDLYIELNVKPHSHFQRDGLTIFLEYPVSFIDIICEKEVIVPTPYGNETIKLRRSYQNGKTLVLSNKGVRRSGRSGDLKIILKVVIPNLSNSDMSKLSKNLEEYKDTTNYDFIKQFK</sequence>
<evidence type="ECO:0000256" key="6">
    <source>
        <dbReference type="ARBA" id="ARBA00061004"/>
    </source>
</evidence>
<dbReference type="PROSITE" id="PS50076">
    <property type="entry name" value="DNAJ_2"/>
    <property type="match status" value="1"/>
</dbReference>
<dbReference type="Gene3D" id="2.10.230.10">
    <property type="entry name" value="Heat shock protein DnaJ, cysteine-rich domain"/>
    <property type="match status" value="1"/>
</dbReference>
<protein>
    <recommendedName>
        <fullName evidence="7 8">Chaperone protein DnaJ</fullName>
    </recommendedName>
</protein>
<keyword evidence="2 8" id="KW-0677">Repeat</keyword>
<dbReference type="CDD" id="cd10719">
    <property type="entry name" value="DnaJ_zf"/>
    <property type="match status" value="1"/>
</dbReference>
<evidence type="ECO:0000256" key="1">
    <source>
        <dbReference type="ARBA" id="ARBA00022723"/>
    </source>
</evidence>
<dbReference type="PRINTS" id="PR00625">
    <property type="entry name" value="JDOMAIN"/>
</dbReference>
<dbReference type="GO" id="GO:0051082">
    <property type="term" value="F:unfolded protein binding"/>
    <property type="evidence" value="ECO:0007669"/>
    <property type="project" value="UniProtKB-UniRule"/>
</dbReference>
<name>A0A507SQH6_9BACT</name>
<feature type="binding site" evidence="8">
    <location>
        <position position="147"/>
    </location>
    <ligand>
        <name>Zn(2+)</name>
        <dbReference type="ChEBI" id="CHEBI:29105"/>
        <label>1</label>
    </ligand>
</feature>
<feature type="domain" description="J" evidence="10">
    <location>
        <begin position="5"/>
        <end position="69"/>
    </location>
</feature>
<feature type="binding site" evidence="8">
    <location>
        <position position="204"/>
    </location>
    <ligand>
        <name>Zn(2+)</name>
        <dbReference type="ChEBI" id="CHEBI:29105"/>
        <label>1</label>
    </ligand>
</feature>
<dbReference type="CDD" id="cd06257">
    <property type="entry name" value="DnaJ"/>
    <property type="match status" value="1"/>
</dbReference>
<accession>A0A507SQH6</accession>
<dbReference type="PANTHER" id="PTHR43096">
    <property type="entry name" value="DNAJ HOMOLOG 1, MITOCHONDRIAL-RELATED"/>
    <property type="match status" value="1"/>
</dbReference>
<keyword evidence="1 8" id="KW-0479">Metal-binding</keyword>
<dbReference type="HAMAP" id="MF_01152">
    <property type="entry name" value="DnaJ"/>
    <property type="match status" value="1"/>
</dbReference>
<dbReference type="GO" id="GO:0008270">
    <property type="term" value="F:zinc ion binding"/>
    <property type="evidence" value="ECO:0007669"/>
    <property type="project" value="UniProtKB-UniRule"/>
</dbReference>
<dbReference type="InterPro" id="IPR001623">
    <property type="entry name" value="DnaJ_domain"/>
</dbReference>
<evidence type="ECO:0000313" key="13">
    <source>
        <dbReference type="Proteomes" id="UP000320801"/>
    </source>
</evidence>
<dbReference type="SMART" id="SM00271">
    <property type="entry name" value="DnaJ"/>
    <property type="match status" value="1"/>
</dbReference>
<dbReference type="GO" id="GO:0005524">
    <property type="term" value="F:ATP binding"/>
    <property type="evidence" value="ECO:0007669"/>
    <property type="project" value="InterPro"/>
</dbReference>
<dbReference type="Pfam" id="PF00226">
    <property type="entry name" value="DnaJ"/>
    <property type="match status" value="1"/>
</dbReference>
<dbReference type="CDD" id="cd10747">
    <property type="entry name" value="DnaJ_C"/>
    <property type="match status" value="1"/>
</dbReference>
<dbReference type="SUPFAM" id="SSF49493">
    <property type="entry name" value="HSP40/DnaJ peptide-binding domain"/>
    <property type="match status" value="2"/>
</dbReference>
<comment type="similarity">
    <text evidence="6 8">Belongs to the DnaJ family.</text>
</comment>
<evidence type="ECO:0000256" key="7">
    <source>
        <dbReference type="ARBA" id="ARBA00067609"/>
    </source>
</evidence>
<feature type="binding site" evidence="8">
    <location>
        <position position="164"/>
    </location>
    <ligand>
        <name>Zn(2+)</name>
        <dbReference type="ChEBI" id="CHEBI:29105"/>
        <label>2</label>
    </ligand>
</feature>
<reference evidence="12 13" key="1">
    <citation type="submission" date="2019-03" db="EMBL/GenBank/DDBJ databases">
        <title>Characterization of a novel Mycoplasma cynos real-time PCR assay.</title>
        <authorList>
            <person name="Tallmadge R.L."/>
            <person name="Mitchell P.K."/>
            <person name="Goodman L."/>
        </authorList>
    </citation>
    <scope>NUCLEOTIDE SEQUENCE [LARGE SCALE GENOMIC DNA]</scope>
    <source>
        <strain evidence="12 13">1642</strain>
    </source>
</reference>
<dbReference type="InterPro" id="IPR036869">
    <property type="entry name" value="J_dom_sf"/>
</dbReference>
<dbReference type="Pfam" id="PF00684">
    <property type="entry name" value="DnaJ_CXXCXGXG"/>
    <property type="match status" value="1"/>
</dbReference>
<feature type="binding site" evidence="8">
    <location>
        <position position="161"/>
    </location>
    <ligand>
        <name>Zn(2+)</name>
        <dbReference type="ChEBI" id="CHEBI:29105"/>
        <label>2</label>
    </ligand>
</feature>
<dbReference type="InterPro" id="IPR012724">
    <property type="entry name" value="DnaJ"/>
</dbReference>
<comment type="cofactor">
    <cofactor evidence="8">
        <name>Zn(2+)</name>
        <dbReference type="ChEBI" id="CHEBI:29105"/>
    </cofactor>
    <text evidence="8">Binds 2 Zn(2+) ions per monomer.</text>
</comment>
<dbReference type="Pfam" id="PF01556">
    <property type="entry name" value="DnaJ_C"/>
    <property type="match status" value="1"/>
</dbReference>
<dbReference type="GO" id="GO:0009408">
    <property type="term" value="P:response to heat"/>
    <property type="evidence" value="ECO:0007669"/>
    <property type="project" value="InterPro"/>
</dbReference>
<dbReference type="PROSITE" id="PS51188">
    <property type="entry name" value="ZF_CR"/>
    <property type="match status" value="1"/>
</dbReference>
<dbReference type="GO" id="GO:0042026">
    <property type="term" value="P:protein refolding"/>
    <property type="evidence" value="ECO:0007669"/>
    <property type="project" value="TreeGrafter"/>
</dbReference>
<dbReference type="InterPro" id="IPR001305">
    <property type="entry name" value="HSP_DnaJ_Cys-rich_dom"/>
</dbReference>
<evidence type="ECO:0000259" key="11">
    <source>
        <dbReference type="PROSITE" id="PS51188"/>
    </source>
</evidence>
<dbReference type="Gene3D" id="1.10.287.110">
    <property type="entry name" value="DnaJ domain"/>
    <property type="match status" value="1"/>
</dbReference>
<comment type="caution">
    <text evidence="12">The sequence shown here is derived from an EMBL/GenBank/DDBJ whole genome shotgun (WGS) entry which is preliminary data.</text>
</comment>
<keyword evidence="4 8" id="KW-0862">Zinc</keyword>
<keyword evidence="13" id="KW-1185">Reference proteome</keyword>
<organism evidence="12 13">
    <name type="scientific">Mycoplasmopsis mucosicanis</name>
    <dbReference type="NCBI Taxonomy" id="458208"/>
    <lineage>
        <taxon>Bacteria</taxon>
        <taxon>Bacillati</taxon>
        <taxon>Mycoplasmatota</taxon>
        <taxon>Mycoplasmoidales</taxon>
        <taxon>Metamycoplasmataceae</taxon>
        <taxon>Mycoplasmopsis</taxon>
    </lineage>
</organism>
<keyword evidence="8" id="KW-0235">DNA replication</keyword>
<evidence type="ECO:0000256" key="5">
    <source>
        <dbReference type="ARBA" id="ARBA00023186"/>
    </source>
</evidence>
<comment type="function">
    <text evidence="8">Participates actively in the response to hyperosmotic and heat shock by preventing the aggregation of stress-denatured proteins and by disaggregating proteins, also in an autonomous, DnaK-independent fashion. Unfolded proteins bind initially to DnaJ; upon interaction with the DnaJ-bound protein, DnaK hydrolyzes its bound ATP, resulting in the formation of a stable complex. GrpE releases ADP from DnaK; ATP binding to DnaK triggers the release of the substrate protein, thus completing the reaction cycle. Several rounds of ATP-dependent interactions between DnaJ, DnaK and GrpE are required for fully efficient folding. Also involved, together with DnaK and GrpE, in the DNA replication of plasmids through activation of initiation proteins.</text>
</comment>
<feature type="zinc finger region" description="CR-type" evidence="9">
    <location>
        <begin position="131"/>
        <end position="213"/>
    </location>
</feature>
<dbReference type="NCBIfam" id="NF008035">
    <property type="entry name" value="PRK10767.1"/>
    <property type="match status" value="1"/>
</dbReference>
<feature type="binding site" evidence="8">
    <location>
        <position position="201"/>
    </location>
    <ligand>
        <name>Zn(2+)</name>
        <dbReference type="ChEBI" id="CHEBI:29105"/>
        <label>1</label>
    </ligand>
</feature>
<dbReference type="RefSeq" id="WP_141483778.1">
    <property type="nucleotide sequence ID" value="NZ_SMDN01000003.1"/>
</dbReference>
<dbReference type="AlphaFoldDB" id="A0A507SQH6"/>
<keyword evidence="3 8" id="KW-0863">Zinc-finger</keyword>
<dbReference type="GO" id="GO:0006260">
    <property type="term" value="P:DNA replication"/>
    <property type="evidence" value="ECO:0007669"/>
    <property type="project" value="UniProtKB-KW"/>
</dbReference>
<dbReference type="GO" id="GO:0005737">
    <property type="term" value="C:cytoplasm"/>
    <property type="evidence" value="ECO:0007669"/>
    <property type="project" value="UniProtKB-SubCell"/>
</dbReference>